<dbReference type="SMART" id="SM00331">
    <property type="entry name" value="PP2C_SIG"/>
    <property type="match status" value="1"/>
</dbReference>
<protein>
    <recommendedName>
        <fullName evidence="2">PPM-type phosphatase domain-containing protein</fullName>
    </recommendedName>
</protein>
<feature type="domain" description="PPM-type phosphatase" evidence="2">
    <location>
        <begin position="154"/>
        <end position="445"/>
    </location>
</feature>
<dbReference type="Gene3D" id="3.60.40.10">
    <property type="entry name" value="PPM-type phosphatase domain"/>
    <property type="match status" value="1"/>
</dbReference>
<evidence type="ECO:0000313" key="3">
    <source>
        <dbReference type="EMBL" id="CAK0781692.1"/>
    </source>
</evidence>
<organism evidence="3 4">
    <name type="scientific">Coccomyxa viridis</name>
    <dbReference type="NCBI Taxonomy" id="1274662"/>
    <lineage>
        <taxon>Eukaryota</taxon>
        <taxon>Viridiplantae</taxon>
        <taxon>Chlorophyta</taxon>
        <taxon>core chlorophytes</taxon>
        <taxon>Trebouxiophyceae</taxon>
        <taxon>Trebouxiophyceae incertae sedis</taxon>
        <taxon>Coccomyxaceae</taxon>
        <taxon>Coccomyxa</taxon>
    </lineage>
</organism>
<dbReference type="CDD" id="cd00143">
    <property type="entry name" value="PP2Cc"/>
    <property type="match status" value="1"/>
</dbReference>
<evidence type="ECO:0000256" key="1">
    <source>
        <dbReference type="SAM" id="MobiDB-lite"/>
    </source>
</evidence>
<dbReference type="PROSITE" id="PS51746">
    <property type="entry name" value="PPM_2"/>
    <property type="match status" value="1"/>
</dbReference>
<keyword evidence="4" id="KW-1185">Reference proteome</keyword>
<dbReference type="EMBL" id="CAUYUE010000006">
    <property type="protein sequence ID" value="CAK0781692.1"/>
    <property type="molecule type" value="Genomic_DNA"/>
</dbReference>
<accession>A0AAV1I8I9</accession>
<dbReference type="AlphaFoldDB" id="A0AAV1I8I9"/>
<comment type="caution">
    <text evidence="3">The sequence shown here is derived from an EMBL/GenBank/DDBJ whole genome shotgun (WGS) entry which is preliminary data.</text>
</comment>
<evidence type="ECO:0000313" key="4">
    <source>
        <dbReference type="Proteomes" id="UP001314263"/>
    </source>
</evidence>
<feature type="compositionally biased region" description="Basic and acidic residues" evidence="1">
    <location>
        <begin position="49"/>
        <end position="61"/>
    </location>
</feature>
<feature type="compositionally biased region" description="Polar residues" evidence="1">
    <location>
        <begin position="64"/>
        <end position="80"/>
    </location>
</feature>
<evidence type="ECO:0000259" key="2">
    <source>
        <dbReference type="PROSITE" id="PS51746"/>
    </source>
</evidence>
<dbReference type="InterPro" id="IPR015655">
    <property type="entry name" value="PP2C"/>
</dbReference>
<dbReference type="InterPro" id="IPR001932">
    <property type="entry name" value="PPM-type_phosphatase-like_dom"/>
</dbReference>
<reference evidence="3 4" key="1">
    <citation type="submission" date="2023-10" db="EMBL/GenBank/DDBJ databases">
        <authorList>
            <person name="Maclean D."/>
            <person name="Macfadyen A."/>
        </authorList>
    </citation>
    <scope>NUCLEOTIDE SEQUENCE [LARGE SCALE GENOMIC DNA]</scope>
</reference>
<dbReference type="SMART" id="SM00332">
    <property type="entry name" value="PP2Cc"/>
    <property type="match status" value="1"/>
</dbReference>
<proteinExistence type="predicted"/>
<feature type="region of interest" description="Disordered" evidence="1">
    <location>
        <begin position="41"/>
        <end position="93"/>
    </location>
</feature>
<dbReference type="Pfam" id="PF00481">
    <property type="entry name" value="PP2C"/>
    <property type="match status" value="1"/>
</dbReference>
<dbReference type="PANTHER" id="PTHR47992">
    <property type="entry name" value="PROTEIN PHOSPHATASE"/>
    <property type="match status" value="1"/>
</dbReference>
<dbReference type="Proteomes" id="UP001314263">
    <property type="component" value="Unassembled WGS sequence"/>
</dbReference>
<dbReference type="GO" id="GO:0004722">
    <property type="term" value="F:protein serine/threonine phosphatase activity"/>
    <property type="evidence" value="ECO:0007669"/>
    <property type="project" value="InterPro"/>
</dbReference>
<name>A0AAV1I8I9_9CHLO</name>
<gene>
    <name evidence="3" type="ORF">CVIRNUC_005447</name>
</gene>
<dbReference type="InterPro" id="IPR036457">
    <property type="entry name" value="PPM-type-like_dom_sf"/>
</dbReference>
<dbReference type="SUPFAM" id="SSF81606">
    <property type="entry name" value="PP2C-like"/>
    <property type="match status" value="1"/>
</dbReference>
<sequence length="448" mass="47923">MHQIVLKTFKSIANIDASAEDGSPYQEATSFALQHLMARSRGKLSKPSHMADEAKLGDRAAKPQHQQNVTASPARSSEANGHTVPGKHKGKRPNVSFCDELDEDGNGANILTLAESTKKRFARERPMDAAGSPAALPVPAEPAALAEPSLGQLCFGVSQARGARPYMEDRHTIVANFQPSGAAASALDAGVLRSFAGVYDGHNGAQTAEEAAARLHMLLAEERGFASCAGKGTGAEEGEAMCEALERAFLRMDAQVLNRARAEGDRDGSCALIAVRVGKCLWTAHAGDCRAVLSRGKMAVPLTEDHKPGLERERARVERCGGRVEMQRCWRIITTARGTNTGLAVSRSLGDLDFKEPSIFVECTPEVGRVQMLPEDSLLIMASDGLWDVLLDQQAVDIAEEALKAQLEGKSHVSDAIAKEVSSALVMAALKKGTLDNVTVVVLLLRWD</sequence>